<keyword evidence="4" id="KW-0812">Transmembrane</keyword>
<gene>
    <name evidence="6" type="ORF">FLL45_19095</name>
</gene>
<comment type="cofactor">
    <cofactor evidence="1">
        <name>Mg(2+)</name>
        <dbReference type="ChEBI" id="CHEBI:18420"/>
    </cofactor>
</comment>
<dbReference type="OrthoDB" id="9759607at2"/>
<comment type="caution">
    <text evidence="6">The sequence shown here is derived from an EMBL/GenBank/DDBJ whole genome shotgun (WGS) entry which is preliminary data.</text>
</comment>
<feature type="domain" description="GGDEF" evidence="5">
    <location>
        <begin position="222"/>
        <end position="359"/>
    </location>
</feature>
<dbReference type="EC" id="2.7.7.65" evidence="2"/>
<feature type="transmembrane region" description="Helical" evidence="4">
    <location>
        <begin position="110"/>
        <end position="142"/>
    </location>
</feature>
<dbReference type="SUPFAM" id="SSF55073">
    <property type="entry name" value="Nucleotide cyclase"/>
    <property type="match status" value="1"/>
</dbReference>
<evidence type="ECO:0000256" key="3">
    <source>
        <dbReference type="ARBA" id="ARBA00034247"/>
    </source>
</evidence>
<feature type="transmembrane region" description="Helical" evidence="4">
    <location>
        <begin position="154"/>
        <end position="172"/>
    </location>
</feature>
<dbReference type="Gene3D" id="3.30.70.270">
    <property type="match status" value="1"/>
</dbReference>
<dbReference type="PROSITE" id="PS50887">
    <property type="entry name" value="GGDEF"/>
    <property type="match status" value="1"/>
</dbReference>
<keyword evidence="7" id="KW-1185">Reference proteome</keyword>
<dbReference type="PANTHER" id="PTHR45138">
    <property type="entry name" value="REGULATORY COMPONENTS OF SENSORY TRANSDUCTION SYSTEM"/>
    <property type="match status" value="1"/>
</dbReference>
<comment type="catalytic activity">
    <reaction evidence="3">
        <text>2 GTP = 3',3'-c-di-GMP + 2 diphosphate</text>
        <dbReference type="Rhea" id="RHEA:24898"/>
        <dbReference type="ChEBI" id="CHEBI:33019"/>
        <dbReference type="ChEBI" id="CHEBI:37565"/>
        <dbReference type="ChEBI" id="CHEBI:58805"/>
        <dbReference type="EC" id="2.7.7.65"/>
    </reaction>
</comment>
<dbReference type="EMBL" id="VIKR01000005">
    <property type="protein sequence ID" value="TQV72325.1"/>
    <property type="molecule type" value="Genomic_DNA"/>
</dbReference>
<name>A0A545T559_9GAMM</name>
<dbReference type="FunFam" id="3.30.70.270:FF:000001">
    <property type="entry name" value="Diguanylate cyclase domain protein"/>
    <property type="match status" value="1"/>
</dbReference>
<keyword evidence="4" id="KW-1133">Transmembrane helix</keyword>
<dbReference type="InterPro" id="IPR050469">
    <property type="entry name" value="Diguanylate_Cyclase"/>
</dbReference>
<dbReference type="Pfam" id="PF00990">
    <property type="entry name" value="GGDEF"/>
    <property type="match status" value="1"/>
</dbReference>
<dbReference type="RefSeq" id="WP_142943655.1">
    <property type="nucleotide sequence ID" value="NZ_VIKR01000005.1"/>
</dbReference>
<dbReference type="InterPro" id="IPR029787">
    <property type="entry name" value="Nucleotide_cyclase"/>
</dbReference>
<protein>
    <recommendedName>
        <fullName evidence="2">diguanylate cyclase</fullName>
        <ecNumber evidence="2">2.7.7.65</ecNumber>
    </recommendedName>
</protein>
<evidence type="ECO:0000256" key="4">
    <source>
        <dbReference type="SAM" id="Phobius"/>
    </source>
</evidence>
<dbReference type="Proteomes" id="UP000317839">
    <property type="component" value="Unassembled WGS sequence"/>
</dbReference>
<evidence type="ECO:0000313" key="7">
    <source>
        <dbReference type="Proteomes" id="UP000317839"/>
    </source>
</evidence>
<dbReference type="PANTHER" id="PTHR45138:SF9">
    <property type="entry name" value="DIGUANYLATE CYCLASE DGCM-RELATED"/>
    <property type="match status" value="1"/>
</dbReference>
<evidence type="ECO:0000259" key="5">
    <source>
        <dbReference type="PROSITE" id="PS50887"/>
    </source>
</evidence>
<evidence type="ECO:0000256" key="1">
    <source>
        <dbReference type="ARBA" id="ARBA00001946"/>
    </source>
</evidence>
<proteinExistence type="predicted"/>
<feature type="transmembrane region" description="Helical" evidence="4">
    <location>
        <begin position="74"/>
        <end position="98"/>
    </location>
</feature>
<evidence type="ECO:0000256" key="2">
    <source>
        <dbReference type="ARBA" id="ARBA00012528"/>
    </source>
</evidence>
<organism evidence="6 7">
    <name type="scientific">Aliikangiella marina</name>
    <dbReference type="NCBI Taxonomy" id="1712262"/>
    <lineage>
        <taxon>Bacteria</taxon>
        <taxon>Pseudomonadati</taxon>
        <taxon>Pseudomonadota</taxon>
        <taxon>Gammaproteobacteria</taxon>
        <taxon>Oceanospirillales</taxon>
        <taxon>Pleioneaceae</taxon>
        <taxon>Aliikangiella</taxon>
    </lineage>
</organism>
<feature type="transmembrane region" description="Helical" evidence="4">
    <location>
        <begin position="20"/>
        <end position="40"/>
    </location>
</feature>
<dbReference type="NCBIfam" id="TIGR00254">
    <property type="entry name" value="GGDEF"/>
    <property type="match status" value="1"/>
</dbReference>
<dbReference type="GO" id="GO:0052621">
    <property type="term" value="F:diguanylate cyclase activity"/>
    <property type="evidence" value="ECO:0007669"/>
    <property type="project" value="UniProtKB-EC"/>
</dbReference>
<keyword evidence="4" id="KW-0472">Membrane</keyword>
<dbReference type="InterPro" id="IPR043128">
    <property type="entry name" value="Rev_trsase/Diguanyl_cyclase"/>
</dbReference>
<feature type="transmembrane region" description="Helical" evidence="4">
    <location>
        <begin position="52"/>
        <end position="68"/>
    </location>
</feature>
<accession>A0A545T559</accession>
<dbReference type="CDD" id="cd01949">
    <property type="entry name" value="GGDEF"/>
    <property type="match status" value="1"/>
</dbReference>
<sequence length="360" mass="41048">MTQTLPTHSESFNVTRVRVVLAIGGFMILAFMFADLSLIPQGLKDTYIVSRLGLQLPVVIVFFALSYWRHFKPIYQPALCFVLLWLSFVNYGFTVICWQQVGFVFPYEGVLMYAFFGFFAMRLSFRFAIYFVTINTVAFYFIVQLYPIYGERSWVNLGFVFGAQLVGLVGLYDLKRKISSLNEANSRLKSLSEIDQLTGIYNRRYYENKSKDLFSWCKRAGDTLAVFMVDIDHFKDFNDGYGHQKGDETIALQAKILQQIFKRDWDLVARYGGEEFVIVAPQLTSDQAQHQAERIIAAWQKKAVEHTHGNGTGLVSCSIGIFCGVPSQTQNIEAFVDHADQALYQAKADGRARFCITTNP</sequence>
<dbReference type="SMART" id="SM00267">
    <property type="entry name" value="GGDEF"/>
    <property type="match status" value="1"/>
</dbReference>
<reference evidence="6 7" key="1">
    <citation type="submission" date="2019-06" db="EMBL/GenBank/DDBJ databases">
        <title>Draft genome of Aliikangiella marina GYP-15.</title>
        <authorList>
            <person name="Wang G."/>
        </authorList>
    </citation>
    <scope>NUCLEOTIDE SEQUENCE [LARGE SCALE GENOMIC DNA]</scope>
    <source>
        <strain evidence="6 7">GYP-15</strain>
    </source>
</reference>
<dbReference type="AlphaFoldDB" id="A0A545T559"/>
<dbReference type="InterPro" id="IPR000160">
    <property type="entry name" value="GGDEF_dom"/>
</dbReference>
<evidence type="ECO:0000313" key="6">
    <source>
        <dbReference type="EMBL" id="TQV72325.1"/>
    </source>
</evidence>